<gene>
    <name evidence="5" type="ORF">GCM10009757_15260</name>
</gene>
<reference evidence="6" key="1">
    <citation type="journal article" date="2019" name="Int. J. Syst. Evol. Microbiol.">
        <title>The Global Catalogue of Microorganisms (GCM) 10K type strain sequencing project: providing services to taxonomists for standard genome sequencing and annotation.</title>
        <authorList>
            <consortium name="The Broad Institute Genomics Platform"/>
            <consortium name="The Broad Institute Genome Sequencing Center for Infectious Disease"/>
            <person name="Wu L."/>
            <person name="Ma J."/>
        </authorList>
    </citation>
    <scope>NUCLEOTIDE SEQUENCE [LARGE SCALE GENOMIC DNA]</scope>
    <source>
        <strain evidence="6">JCM 14549</strain>
    </source>
</reference>
<dbReference type="GO" id="GO:0032259">
    <property type="term" value="P:methylation"/>
    <property type="evidence" value="ECO:0007669"/>
    <property type="project" value="UniProtKB-KW"/>
</dbReference>
<dbReference type="Pfam" id="PF13649">
    <property type="entry name" value="Methyltransf_25"/>
    <property type="match status" value="1"/>
</dbReference>
<evidence type="ECO:0000256" key="3">
    <source>
        <dbReference type="ARBA" id="ARBA00022691"/>
    </source>
</evidence>
<dbReference type="PANTHER" id="PTHR43464">
    <property type="entry name" value="METHYLTRANSFERASE"/>
    <property type="match status" value="1"/>
</dbReference>
<accession>A0ABP5GI39</accession>
<proteinExistence type="predicted"/>
<sequence length="217" mass="24187">MSEETRPAQEYWDDRYRENGRLWSGMPSAALVREVHGLTPGSALELGCGEGADAVWLALTGWRVTAVDVSAVALERARVHAGERGLGERVDWQRHDLAESFPEGSYDLVCSLFLHSTVELPRERILRRAAAAVAPGGTLLVVGHAGWPRGVEHDHEDRPEVHFPTPAEVFASLELPEGAWEVRTDEEYERVRVLPDGREMHHLDNTLKLRRLPHAAG</sequence>
<organism evidence="5 6">
    <name type="scientific">Streptomyces cheonanensis</name>
    <dbReference type="NCBI Taxonomy" id="312720"/>
    <lineage>
        <taxon>Bacteria</taxon>
        <taxon>Bacillati</taxon>
        <taxon>Actinomycetota</taxon>
        <taxon>Actinomycetes</taxon>
        <taxon>Kitasatosporales</taxon>
        <taxon>Streptomycetaceae</taxon>
        <taxon>Streptomyces</taxon>
    </lineage>
</organism>
<protein>
    <submittedName>
        <fullName evidence="5">Class I SAM-dependent methyltransferase</fullName>
    </submittedName>
</protein>
<keyword evidence="6" id="KW-1185">Reference proteome</keyword>
<dbReference type="InterPro" id="IPR041698">
    <property type="entry name" value="Methyltransf_25"/>
</dbReference>
<dbReference type="Gene3D" id="3.40.50.150">
    <property type="entry name" value="Vaccinia Virus protein VP39"/>
    <property type="match status" value="1"/>
</dbReference>
<dbReference type="InterPro" id="IPR029063">
    <property type="entry name" value="SAM-dependent_MTases_sf"/>
</dbReference>
<dbReference type="SUPFAM" id="SSF53335">
    <property type="entry name" value="S-adenosyl-L-methionine-dependent methyltransferases"/>
    <property type="match status" value="1"/>
</dbReference>
<feature type="domain" description="Methyltransferase" evidence="4">
    <location>
        <begin position="44"/>
        <end position="137"/>
    </location>
</feature>
<dbReference type="Proteomes" id="UP001403094">
    <property type="component" value="Unassembled WGS sequence"/>
</dbReference>
<dbReference type="PANTHER" id="PTHR43464:SF19">
    <property type="entry name" value="UBIQUINONE BIOSYNTHESIS O-METHYLTRANSFERASE, MITOCHONDRIAL"/>
    <property type="match status" value="1"/>
</dbReference>
<dbReference type="RefSeq" id="WP_176127255.1">
    <property type="nucleotide sequence ID" value="NZ_BAAANQ010000002.1"/>
</dbReference>
<keyword evidence="3" id="KW-0949">S-adenosyl-L-methionine</keyword>
<keyword evidence="1 5" id="KW-0489">Methyltransferase</keyword>
<evidence type="ECO:0000313" key="6">
    <source>
        <dbReference type="Proteomes" id="UP001403094"/>
    </source>
</evidence>
<evidence type="ECO:0000256" key="1">
    <source>
        <dbReference type="ARBA" id="ARBA00022603"/>
    </source>
</evidence>
<keyword evidence="2" id="KW-0808">Transferase</keyword>
<dbReference type="CDD" id="cd02440">
    <property type="entry name" value="AdoMet_MTases"/>
    <property type="match status" value="1"/>
</dbReference>
<name>A0ABP5GI39_9ACTN</name>
<dbReference type="EMBL" id="BAAANQ010000002">
    <property type="protein sequence ID" value="GAA2046927.1"/>
    <property type="molecule type" value="Genomic_DNA"/>
</dbReference>
<evidence type="ECO:0000256" key="2">
    <source>
        <dbReference type="ARBA" id="ARBA00022679"/>
    </source>
</evidence>
<evidence type="ECO:0000259" key="4">
    <source>
        <dbReference type="Pfam" id="PF13649"/>
    </source>
</evidence>
<evidence type="ECO:0000313" key="5">
    <source>
        <dbReference type="EMBL" id="GAA2046927.1"/>
    </source>
</evidence>
<dbReference type="GO" id="GO:0008168">
    <property type="term" value="F:methyltransferase activity"/>
    <property type="evidence" value="ECO:0007669"/>
    <property type="project" value="UniProtKB-KW"/>
</dbReference>
<comment type="caution">
    <text evidence="5">The sequence shown here is derived from an EMBL/GenBank/DDBJ whole genome shotgun (WGS) entry which is preliminary data.</text>
</comment>